<protein>
    <submittedName>
        <fullName evidence="2">Uncharacterized protein</fullName>
    </submittedName>
</protein>
<keyword evidence="3" id="KW-1185">Reference proteome</keyword>
<feature type="region of interest" description="Disordered" evidence="1">
    <location>
        <begin position="1"/>
        <end position="36"/>
    </location>
</feature>
<dbReference type="EMBL" id="KV878126">
    <property type="protein sequence ID" value="OJI99163.1"/>
    <property type="molecule type" value="Genomic_DNA"/>
</dbReference>
<evidence type="ECO:0000313" key="3">
    <source>
        <dbReference type="Proteomes" id="UP000184073"/>
    </source>
</evidence>
<dbReference type="RefSeq" id="XP_040664926.1">
    <property type="nucleotide sequence ID" value="XM_040809846.1"/>
</dbReference>
<sequence>MESLHISEESWGRNQTEHEGMEVAPTPTPVSKPRPTSLGLLYSSSQLVRRLRNIQAQGALRLPSATVIQVDWPRLCDSQPLAPTGHSVFVSLLPSNSRRSYLKAKQPNLKIKDAVEPEEDLHHHVFCHRLVKPFCFDFKTRKTETLGLDALLARGDPPAHPSYGRSAESRCPAGTDVSRTIAQSSLYH</sequence>
<feature type="compositionally biased region" description="Basic and acidic residues" evidence="1">
    <location>
        <begin position="1"/>
        <end position="21"/>
    </location>
</feature>
<dbReference type="AlphaFoldDB" id="A0A1L9PCG2"/>
<dbReference type="Proteomes" id="UP000184073">
    <property type="component" value="Unassembled WGS sequence"/>
</dbReference>
<reference evidence="3" key="1">
    <citation type="journal article" date="2017" name="Genome Biol.">
        <title>Comparative genomics reveals high biological diversity and specific adaptations in the industrially and medically important fungal genus Aspergillus.</title>
        <authorList>
            <person name="de Vries R.P."/>
            <person name="Riley R."/>
            <person name="Wiebenga A."/>
            <person name="Aguilar-Osorio G."/>
            <person name="Amillis S."/>
            <person name="Uchima C.A."/>
            <person name="Anderluh G."/>
            <person name="Asadollahi M."/>
            <person name="Askin M."/>
            <person name="Barry K."/>
            <person name="Battaglia E."/>
            <person name="Bayram O."/>
            <person name="Benocci T."/>
            <person name="Braus-Stromeyer S.A."/>
            <person name="Caldana C."/>
            <person name="Canovas D."/>
            <person name="Cerqueira G.C."/>
            <person name="Chen F."/>
            <person name="Chen W."/>
            <person name="Choi C."/>
            <person name="Clum A."/>
            <person name="Dos Santos R.A."/>
            <person name="Damasio A.R."/>
            <person name="Diallinas G."/>
            <person name="Emri T."/>
            <person name="Fekete E."/>
            <person name="Flipphi M."/>
            <person name="Freyberg S."/>
            <person name="Gallo A."/>
            <person name="Gournas C."/>
            <person name="Habgood R."/>
            <person name="Hainaut M."/>
            <person name="Harispe M.L."/>
            <person name="Henrissat B."/>
            <person name="Hilden K.S."/>
            <person name="Hope R."/>
            <person name="Hossain A."/>
            <person name="Karabika E."/>
            <person name="Karaffa L."/>
            <person name="Karanyi Z."/>
            <person name="Krasevec N."/>
            <person name="Kuo A."/>
            <person name="Kusch H."/>
            <person name="LaButti K."/>
            <person name="Lagendijk E.L."/>
            <person name="Lapidus A."/>
            <person name="Levasseur A."/>
            <person name="Lindquist E."/>
            <person name="Lipzen A."/>
            <person name="Logrieco A.F."/>
            <person name="MacCabe A."/>
            <person name="Maekelae M.R."/>
            <person name="Malavazi I."/>
            <person name="Melin P."/>
            <person name="Meyer V."/>
            <person name="Mielnichuk N."/>
            <person name="Miskei M."/>
            <person name="Molnar A.P."/>
            <person name="Mule G."/>
            <person name="Ngan C.Y."/>
            <person name="Orejas M."/>
            <person name="Orosz E."/>
            <person name="Ouedraogo J.P."/>
            <person name="Overkamp K.M."/>
            <person name="Park H.-S."/>
            <person name="Perrone G."/>
            <person name="Piumi F."/>
            <person name="Punt P.J."/>
            <person name="Ram A.F."/>
            <person name="Ramon A."/>
            <person name="Rauscher S."/>
            <person name="Record E."/>
            <person name="Riano-Pachon D.M."/>
            <person name="Robert V."/>
            <person name="Roehrig J."/>
            <person name="Ruller R."/>
            <person name="Salamov A."/>
            <person name="Salih N.S."/>
            <person name="Samson R.A."/>
            <person name="Sandor E."/>
            <person name="Sanguinetti M."/>
            <person name="Schuetze T."/>
            <person name="Sepcic K."/>
            <person name="Shelest E."/>
            <person name="Sherlock G."/>
            <person name="Sophianopoulou V."/>
            <person name="Squina F.M."/>
            <person name="Sun H."/>
            <person name="Susca A."/>
            <person name="Todd R.B."/>
            <person name="Tsang A."/>
            <person name="Unkles S.E."/>
            <person name="van de Wiele N."/>
            <person name="van Rossen-Uffink D."/>
            <person name="Oliveira J.V."/>
            <person name="Vesth T.C."/>
            <person name="Visser J."/>
            <person name="Yu J.-H."/>
            <person name="Zhou M."/>
            <person name="Andersen M.R."/>
            <person name="Archer D.B."/>
            <person name="Baker S.E."/>
            <person name="Benoit I."/>
            <person name="Brakhage A.A."/>
            <person name="Braus G.H."/>
            <person name="Fischer R."/>
            <person name="Frisvad J.C."/>
            <person name="Goldman G.H."/>
            <person name="Houbraken J."/>
            <person name="Oakley B."/>
            <person name="Pocsi I."/>
            <person name="Scazzocchio C."/>
            <person name="Seiboth B."/>
            <person name="vanKuyk P.A."/>
            <person name="Wortman J."/>
            <person name="Dyer P.S."/>
            <person name="Grigoriev I.V."/>
        </authorList>
    </citation>
    <scope>NUCLEOTIDE SEQUENCE [LARGE SCALE GENOMIC DNA]</scope>
    <source>
        <strain evidence="3">CBS 583.65</strain>
    </source>
</reference>
<dbReference type="GeneID" id="63725357"/>
<dbReference type="VEuPathDB" id="FungiDB:ASPVEDRAFT_25999"/>
<evidence type="ECO:0000256" key="1">
    <source>
        <dbReference type="SAM" id="MobiDB-lite"/>
    </source>
</evidence>
<gene>
    <name evidence="2" type="ORF">ASPVEDRAFT_25999</name>
</gene>
<evidence type="ECO:0000313" key="2">
    <source>
        <dbReference type="EMBL" id="OJI99163.1"/>
    </source>
</evidence>
<accession>A0A1L9PCG2</accession>
<proteinExistence type="predicted"/>
<name>A0A1L9PCG2_ASPVE</name>
<organism evidence="2 3">
    <name type="scientific">Aspergillus versicolor CBS 583.65</name>
    <dbReference type="NCBI Taxonomy" id="1036611"/>
    <lineage>
        <taxon>Eukaryota</taxon>
        <taxon>Fungi</taxon>
        <taxon>Dikarya</taxon>
        <taxon>Ascomycota</taxon>
        <taxon>Pezizomycotina</taxon>
        <taxon>Eurotiomycetes</taxon>
        <taxon>Eurotiomycetidae</taxon>
        <taxon>Eurotiales</taxon>
        <taxon>Aspergillaceae</taxon>
        <taxon>Aspergillus</taxon>
        <taxon>Aspergillus subgen. Nidulantes</taxon>
    </lineage>
</organism>